<dbReference type="Proteomes" id="UP000013111">
    <property type="component" value="Unassembled WGS sequence"/>
</dbReference>
<dbReference type="AlphaFoldDB" id="A0A831EQ28"/>
<accession>A0A831EQ28</accession>
<evidence type="ECO:0000313" key="1">
    <source>
        <dbReference type="EMBL" id="CCO92818.1"/>
    </source>
</evidence>
<evidence type="ECO:0000313" key="2">
    <source>
        <dbReference type="Proteomes" id="UP000013111"/>
    </source>
</evidence>
<sequence length="41" mass="4809">MFVKPAKKHLNTAFCLKIERLKSFLSIALVSREKLPIMRLH</sequence>
<reference evidence="1 2" key="1">
    <citation type="submission" date="2012-11" db="EMBL/GenBank/DDBJ databases">
        <authorList>
            <person name="Linke B."/>
        </authorList>
    </citation>
    <scope>NUCLEOTIDE SEQUENCE [LARGE SCALE GENOMIC DNA]</scope>
    <source>
        <strain evidence="2">CFBP 1232</strain>
    </source>
</reference>
<comment type="caution">
    <text evidence="1">The sequence shown here is derived from an EMBL/GenBank/DDBJ whole genome shotgun (WGS) entry which is preliminary data.</text>
</comment>
<proteinExistence type="predicted"/>
<name>A0A831EQ28_ERWAM</name>
<reference evidence="1 2" key="2">
    <citation type="submission" date="2013-04" db="EMBL/GenBank/DDBJ databases">
        <title>Comparative genomics of 12 strains of Erwinia amylovora identifies a pan-genome with a large conserved core and provides insights into host specificity.</title>
        <authorList>
            <person name="Mann R.A."/>
            <person name="Smits T.H.M."/>
            <person name="Buehlmann A."/>
            <person name="Blom J."/>
            <person name="Goesmann A."/>
            <person name="Frey J.E."/>
            <person name="Plummer K.M."/>
            <person name="Beer S.V."/>
            <person name="Luck J."/>
            <person name="Duffy B."/>
            <person name="Rodoni B."/>
        </authorList>
    </citation>
    <scope>NUCLEOTIDE SEQUENCE [LARGE SCALE GENOMIC DNA]</scope>
    <source>
        <strain evidence="2">CFBP 1232</strain>
    </source>
</reference>
<organism evidence="1 2">
    <name type="scientific">Erwinia amylovora NBRC 12687 = CFBP 1232</name>
    <dbReference type="NCBI Taxonomy" id="1219359"/>
    <lineage>
        <taxon>Bacteria</taxon>
        <taxon>Pseudomonadati</taxon>
        <taxon>Pseudomonadota</taxon>
        <taxon>Gammaproteobacteria</taxon>
        <taxon>Enterobacterales</taxon>
        <taxon>Erwiniaceae</taxon>
        <taxon>Erwinia</taxon>
    </lineage>
</organism>
<gene>
    <name evidence="1" type="ORF">BN437_0862</name>
</gene>
<protein>
    <submittedName>
        <fullName evidence="1">Uncharacterized protein</fullName>
    </submittedName>
</protein>
<dbReference type="EMBL" id="CAPB01000007">
    <property type="protein sequence ID" value="CCO92818.1"/>
    <property type="molecule type" value="Genomic_DNA"/>
</dbReference>